<protein>
    <submittedName>
        <fullName evidence="1">Unannotated protein</fullName>
    </submittedName>
</protein>
<organism evidence="1">
    <name type="scientific">freshwater metagenome</name>
    <dbReference type="NCBI Taxonomy" id="449393"/>
    <lineage>
        <taxon>unclassified sequences</taxon>
        <taxon>metagenomes</taxon>
        <taxon>ecological metagenomes</taxon>
    </lineage>
</organism>
<sequence length="32" mass="3274">MPESDSANPTDASVAVATASVLFKTFTDISLS</sequence>
<evidence type="ECO:0000313" key="1">
    <source>
        <dbReference type="EMBL" id="CAB4841747.1"/>
    </source>
</evidence>
<accession>A0A6J7B8N8</accession>
<name>A0A6J7B8N8_9ZZZZ</name>
<proteinExistence type="predicted"/>
<dbReference type="EMBL" id="CAFAZZ010000036">
    <property type="protein sequence ID" value="CAB4841747.1"/>
    <property type="molecule type" value="Genomic_DNA"/>
</dbReference>
<gene>
    <name evidence="1" type="ORF">UFOPK3243_00496</name>
</gene>
<reference evidence="1" key="1">
    <citation type="submission" date="2020-05" db="EMBL/GenBank/DDBJ databases">
        <authorList>
            <person name="Chiriac C."/>
            <person name="Salcher M."/>
            <person name="Ghai R."/>
            <person name="Kavagutti S V."/>
        </authorList>
    </citation>
    <scope>NUCLEOTIDE SEQUENCE</scope>
</reference>
<dbReference type="AlphaFoldDB" id="A0A6J7B8N8"/>